<dbReference type="InterPro" id="IPR009030">
    <property type="entry name" value="Growth_fac_rcpt_cys_sf"/>
</dbReference>
<dbReference type="InterPro" id="IPR046341">
    <property type="entry name" value="SET_dom_sf"/>
</dbReference>
<dbReference type="PANTHER" id="PTHR46967">
    <property type="entry name" value="INSULIN-LIKE GROWTH FACTOR BINDING PROTEIN,N-TERMINAL"/>
    <property type="match status" value="1"/>
</dbReference>
<evidence type="ECO:0000313" key="6">
    <source>
        <dbReference type="Proteomes" id="UP000008141"/>
    </source>
</evidence>
<dbReference type="KEGG" id="cvr:CHLNCDRAFT_142903"/>
<organism evidence="6">
    <name type="scientific">Chlorella variabilis</name>
    <name type="common">Green alga</name>
    <dbReference type="NCBI Taxonomy" id="554065"/>
    <lineage>
        <taxon>Eukaryota</taxon>
        <taxon>Viridiplantae</taxon>
        <taxon>Chlorophyta</taxon>
        <taxon>core chlorophytes</taxon>
        <taxon>Trebouxiophyceae</taxon>
        <taxon>Chlorellales</taxon>
        <taxon>Chlorellaceae</taxon>
        <taxon>Chlorella clade</taxon>
        <taxon>Chlorella</taxon>
    </lineage>
</organism>
<dbReference type="SUPFAM" id="SSF57184">
    <property type="entry name" value="Growth factor receptor domain"/>
    <property type="match status" value="2"/>
</dbReference>
<dbReference type="RefSeq" id="XP_005849536.1">
    <property type="nucleotide sequence ID" value="XM_005849474.1"/>
</dbReference>
<dbReference type="PANTHER" id="PTHR46967:SF1">
    <property type="entry name" value="KERATIN-ASSOCIATED PROTEIN 16-1-LIKE"/>
    <property type="match status" value="1"/>
</dbReference>
<dbReference type="InParanoid" id="E1Z911"/>
<dbReference type="AlphaFoldDB" id="E1Z911"/>
<dbReference type="Gene3D" id="2.10.50.10">
    <property type="entry name" value="Tumor Necrosis Factor Receptor, subunit A, domain 2"/>
    <property type="match status" value="3"/>
</dbReference>
<evidence type="ECO:0000259" key="3">
    <source>
        <dbReference type="Pfam" id="PF07699"/>
    </source>
</evidence>
<dbReference type="eggNOG" id="KOG1337">
    <property type="taxonomic scope" value="Eukaryota"/>
</dbReference>
<gene>
    <name evidence="5" type="ORF">CHLNCDRAFT_142903</name>
</gene>
<dbReference type="Pfam" id="PF09273">
    <property type="entry name" value="Rubis-subs-bind"/>
    <property type="match status" value="1"/>
</dbReference>
<feature type="region of interest" description="Disordered" evidence="1">
    <location>
        <begin position="529"/>
        <end position="552"/>
    </location>
</feature>
<dbReference type="Proteomes" id="UP000008141">
    <property type="component" value="Unassembled WGS sequence"/>
</dbReference>
<dbReference type="InterPro" id="IPR036464">
    <property type="entry name" value="Rubisco_LSMT_subst-bd_sf"/>
</dbReference>
<evidence type="ECO:0000259" key="4">
    <source>
        <dbReference type="Pfam" id="PF09273"/>
    </source>
</evidence>
<dbReference type="Pfam" id="PF07699">
    <property type="entry name" value="Ephrin_rec_like"/>
    <property type="match status" value="1"/>
</dbReference>
<feature type="domain" description="Rubisco LSMT substrate-binding" evidence="4">
    <location>
        <begin position="1103"/>
        <end position="1167"/>
    </location>
</feature>
<sequence>MTLPHRAAVLALALLGLAAYANAAACTNPGTLKLNLMTSSVLDHNLAKCLSSMTLTLATVDTTCQVTLTPLADEGSFVPSLWSSNPSATYTQLKECPTAAATATDADQAVALVAAVNKAIYGTTVNTADVTTVALAAGLVTLTKTGTNAVVITYAIVESTVAAAGVSTCAASGGTFATADNCRLDLTTDCPAGTYGAQISGMKVCAKCPAGTYGNGNGDGCTPCPAGQSTAGQVGQSSCGNCAAGTYAQGGNSDCLPCPAGSYSAATAGTCTECSLFKRAFLYAGWAVLGLTTAAVANLKSGLTAPYASYNPALFGSCLMTTEASTFLSVFVDYDCSVEILPMTENACSEPGSAAYNYNALAIHGYYKSVSTIATLMPSQTGSTVDSYLMTFTGENTNDLTAVLWAASTNPATANTILTTAQTKTGTFTVEGGQVALKPAVADVNCPAGSGPGTYAADGVVAGGTCTACPAGYYRSGDASPENNKCKPIPAGYRERKIASDTGGDPTGTHASLAKSEIVPCEKGTYSSWNGDPSNPLSPVPRTPVVSPGNEDNSKTCSPCTGKSYAPRTGMQKCLACKAGTVPIESAAGLLGPDACASCKNANDVNHVDDAVDHLSGLSSYRDAYTDQNTCKICPAGRETGPSNYAACTLCRPGTVMPPLVDGVFTQALDDTCAECNPHNFQSQAGKYTCNPCAAGSEAPGSGNIACSKCAKGWYNPFSATACVMAPAGSYVNTTGAITYTPCDVGHFSDEKGSDCKAGYYTKATKSATCDLCPKGSQCPLLATKTPTACKIGYYSNKEGNKLCSPCPVNYYQGTEGSTECIACTAGTSTRGLTGQSNYDALVRWCIEQRQLPPLTVEPAVLDGEPGVQRHGFVAARDVGQGEVLLQVPGSLAITAVDVGKDAQLEVLARGRSELVGLALWLMQERAKATLTPILWPDEERQQLLRGSPVLEEARTREQALRQEWQDIAAIAAQTSGGPEAYPAVVYNEQAFLEAMSVVLAHAAYLPKAQCFALLPLVGGLCRTGSSSGALLDYDLEREAVTVVAQRTPGQEVALYCLFMAASLVAADRLYTTKREILEELGLGVKAEFPIFEDRLATQQLINFEQDTIISPENEYEILQLLMGDLRDRIQAYATEFDDDIKDLQRTDLTPRQRLAAQLRLGEKRILRGTMDGVRRRLAPIRGIPTKAGGMQDPNADFVEIFETLESLPSAPKKLLDGFGRWLSGKDDPDWKR</sequence>
<dbReference type="SUPFAM" id="SSF82199">
    <property type="entry name" value="SET domain"/>
    <property type="match status" value="1"/>
</dbReference>
<dbReference type="InterPro" id="IPR011641">
    <property type="entry name" value="Tyr-kin_ephrin_A/B_rcpt-like"/>
</dbReference>
<keyword evidence="6" id="KW-1185">Reference proteome</keyword>
<dbReference type="SUPFAM" id="SSF81822">
    <property type="entry name" value="RuBisCo LSMT C-terminal, substrate-binding domain"/>
    <property type="match status" value="1"/>
</dbReference>
<name>E1Z911_CHLVA</name>
<dbReference type="Gene3D" id="3.90.1410.10">
    <property type="entry name" value="set domain protein methyltransferase, domain 1"/>
    <property type="match status" value="1"/>
</dbReference>
<accession>E1Z911</accession>
<dbReference type="GeneID" id="17356965"/>
<evidence type="ECO:0000313" key="5">
    <source>
        <dbReference type="EMBL" id="EFN57434.1"/>
    </source>
</evidence>
<feature type="signal peptide" evidence="2">
    <location>
        <begin position="1"/>
        <end position="23"/>
    </location>
</feature>
<protein>
    <recommendedName>
        <fullName evidence="7">Tyrosine-protein kinase ephrin type A/B receptor-like domain-containing protein</fullName>
    </recommendedName>
</protein>
<dbReference type="OrthoDB" id="341421at2759"/>
<evidence type="ECO:0000256" key="2">
    <source>
        <dbReference type="SAM" id="SignalP"/>
    </source>
</evidence>
<feature type="chain" id="PRO_5003155738" description="Tyrosine-protein kinase ephrin type A/B receptor-like domain-containing protein" evidence="2">
    <location>
        <begin position="24"/>
        <end position="1233"/>
    </location>
</feature>
<keyword evidence="2" id="KW-0732">Signal</keyword>
<proteinExistence type="predicted"/>
<evidence type="ECO:0008006" key="7">
    <source>
        <dbReference type="Google" id="ProtNLM"/>
    </source>
</evidence>
<dbReference type="InterPro" id="IPR015353">
    <property type="entry name" value="Rubisco_LSMT_subst-bd"/>
</dbReference>
<dbReference type="SMART" id="SM01411">
    <property type="entry name" value="Ephrin_rec_like"/>
    <property type="match status" value="7"/>
</dbReference>
<evidence type="ECO:0000256" key="1">
    <source>
        <dbReference type="SAM" id="MobiDB-lite"/>
    </source>
</evidence>
<feature type="domain" description="Tyrosine-protein kinase ephrin type A/B receptor-like" evidence="3">
    <location>
        <begin position="793"/>
        <end position="834"/>
    </location>
</feature>
<reference evidence="5 6" key="1">
    <citation type="journal article" date="2010" name="Plant Cell">
        <title>The Chlorella variabilis NC64A genome reveals adaptation to photosymbiosis, coevolution with viruses, and cryptic sex.</title>
        <authorList>
            <person name="Blanc G."/>
            <person name="Duncan G."/>
            <person name="Agarkova I."/>
            <person name="Borodovsky M."/>
            <person name="Gurnon J."/>
            <person name="Kuo A."/>
            <person name="Lindquist E."/>
            <person name="Lucas S."/>
            <person name="Pangilinan J."/>
            <person name="Polle J."/>
            <person name="Salamov A."/>
            <person name="Terry A."/>
            <person name="Yamada T."/>
            <person name="Dunigan D.D."/>
            <person name="Grigoriev I.V."/>
            <person name="Claverie J.M."/>
            <person name="Van Etten J.L."/>
        </authorList>
    </citation>
    <scope>NUCLEOTIDE SEQUENCE [LARGE SCALE GENOMIC DNA]</scope>
    <source>
        <strain evidence="5 6">NC64A</strain>
    </source>
</reference>
<dbReference type="EMBL" id="GL433839">
    <property type="protein sequence ID" value="EFN57434.1"/>
    <property type="molecule type" value="Genomic_DNA"/>
</dbReference>
<dbReference type="Gene3D" id="3.90.1420.10">
    <property type="entry name" value="Rubisco LSMT, substrate-binding domain"/>
    <property type="match status" value="1"/>
</dbReference>